<dbReference type="InterPro" id="IPR049625">
    <property type="entry name" value="Glyco_transf_61_cat"/>
</dbReference>
<dbReference type="GeneID" id="94376202"/>
<sequence length="349" mass="38969">MFGKFIPTSFETSYNRRLPVISHVSWEDDHFRAYVEGVVGVSKVVCPDEGYFEMANVFVYDSKHVFVGDGFEPLTTVDYAAQAQVAESVRIEIARDAYQTLGAQGRLDVIFCKAGADNFGHFLAECAPRLLNLAAAGLGPVRLHMPYGSAMFADLVLRVCAALAIDAELRIGKLGDLVRVERAIYMSSVSSHNTRKSRTFKLFRDLVISILNIDQNYDRRIMIIRSPNEGRNIRNWDALAPIFSEFDYEVLFPGAMSFRQQVNTFAAAGRLVGTLGAGFTNCMWAGADCKTLMFDPGLCDFFFWDIAGQMGQDFRWCFSGTAQRWNEALSVSDFSIEADVLRQQLADLG</sequence>
<reference evidence="2 3" key="1">
    <citation type="submission" date="2021-07" db="EMBL/GenBank/DDBJ databases">
        <title>Isolation and characterization of bacteria from a gold mining with a capacity of golden bioaccumulation.</title>
        <authorList>
            <person name="Yang X.J."/>
        </authorList>
    </citation>
    <scope>NUCLEOTIDE SEQUENCE [LARGE SCALE GENOMIC DNA]</scope>
    <source>
        <strain evidence="2 3">Au29</strain>
    </source>
</reference>
<evidence type="ECO:0000313" key="2">
    <source>
        <dbReference type="EMBL" id="QYC09513.1"/>
    </source>
</evidence>
<name>A0ABX8TFW6_9CAUL</name>
<feature type="domain" description="Glycosyltransferase 61 catalytic" evidence="1">
    <location>
        <begin position="119"/>
        <end position="290"/>
    </location>
</feature>
<accession>A0ABX8TFW6</accession>
<proteinExistence type="predicted"/>
<evidence type="ECO:0000313" key="3">
    <source>
        <dbReference type="Proteomes" id="UP000824334"/>
    </source>
</evidence>
<gene>
    <name evidence="2" type="ORF">KWG56_13030</name>
</gene>
<protein>
    <submittedName>
        <fullName evidence="2">Glycosyltransferase family 61 protein</fullName>
    </submittedName>
</protein>
<dbReference type="Proteomes" id="UP000824334">
    <property type="component" value="Chromosome"/>
</dbReference>
<keyword evidence="3" id="KW-1185">Reference proteome</keyword>
<evidence type="ECO:0000259" key="1">
    <source>
        <dbReference type="Pfam" id="PF04577"/>
    </source>
</evidence>
<organism evidence="2 3">
    <name type="scientific">Brevundimonas nasdae</name>
    <dbReference type="NCBI Taxonomy" id="172043"/>
    <lineage>
        <taxon>Bacteria</taxon>
        <taxon>Pseudomonadati</taxon>
        <taxon>Pseudomonadota</taxon>
        <taxon>Alphaproteobacteria</taxon>
        <taxon>Caulobacterales</taxon>
        <taxon>Caulobacteraceae</taxon>
        <taxon>Brevundimonas</taxon>
    </lineage>
</organism>
<dbReference type="Pfam" id="PF04577">
    <property type="entry name" value="Glyco_transf_61"/>
    <property type="match status" value="1"/>
</dbReference>
<dbReference type="RefSeq" id="WP_219373667.1">
    <property type="nucleotide sequence ID" value="NZ_CP080034.1"/>
</dbReference>
<dbReference type="EMBL" id="CP080034">
    <property type="protein sequence ID" value="QYC09513.1"/>
    <property type="molecule type" value="Genomic_DNA"/>
</dbReference>